<proteinExistence type="predicted"/>
<dbReference type="EMBL" id="CM051396">
    <property type="protein sequence ID" value="KAJ4723749.1"/>
    <property type="molecule type" value="Genomic_DNA"/>
</dbReference>
<evidence type="ECO:0000313" key="1">
    <source>
        <dbReference type="EMBL" id="KAJ4723749.1"/>
    </source>
</evidence>
<organism evidence="1 2">
    <name type="scientific">Melia azedarach</name>
    <name type="common">Chinaberry tree</name>
    <dbReference type="NCBI Taxonomy" id="155640"/>
    <lineage>
        <taxon>Eukaryota</taxon>
        <taxon>Viridiplantae</taxon>
        <taxon>Streptophyta</taxon>
        <taxon>Embryophyta</taxon>
        <taxon>Tracheophyta</taxon>
        <taxon>Spermatophyta</taxon>
        <taxon>Magnoliopsida</taxon>
        <taxon>eudicotyledons</taxon>
        <taxon>Gunneridae</taxon>
        <taxon>Pentapetalae</taxon>
        <taxon>rosids</taxon>
        <taxon>malvids</taxon>
        <taxon>Sapindales</taxon>
        <taxon>Meliaceae</taxon>
        <taxon>Melia</taxon>
    </lineage>
</organism>
<reference evidence="1 2" key="1">
    <citation type="journal article" date="2023" name="Science">
        <title>Complex scaffold remodeling in plant triterpene biosynthesis.</title>
        <authorList>
            <person name="De La Pena R."/>
            <person name="Hodgson H."/>
            <person name="Liu J.C."/>
            <person name="Stephenson M.J."/>
            <person name="Martin A.C."/>
            <person name="Owen C."/>
            <person name="Harkess A."/>
            <person name="Leebens-Mack J."/>
            <person name="Jimenez L.E."/>
            <person name="Osbourn A."/>
            <person name="Sattely E.S."/>
        </authorList>
    </citation>
    <scope>NUCLEOTIDE SEQUENCE [LARGE SCALE GENOMIC DNA]</scope>
    <source>
        <strain evidence="2">cv. JPN11</strain>
        <tissue evidence="1">Leaf</tissue>
    </source>
</reference>
<keyword evidence="2" id="KW-1185">Reference proteome</keyword>
<evidence type="ECO:0000313" key="2">
    <source>
        <dbReference type="Proteomes" id="UP001164539"/>
    </source>
</evidence>
<dbReference type="Proteomes" id="UP001164539">
    <property type="component" value="Chromosome 3"/>
</dbReference>
<sequence>MASSSSFKYDVFLSFRGKDTRKNFTSHLFDALDKKRVNTFIDKYISKGERISTDLLNEIIEGSKISILIFSQNYADSKWCLDELVKILDCKQKKNQIVIPVFYSVRLSDVRNQTASFYNAFVQHEKDFKETLERVEKWKTALTEASYFCGHESEKSRDEAELVNAIVADVLNKLKAITFSTDFNGLVGINWRIEKVKWLLCMGLSDIRIVGIWGMGGIGKTTIAEALFNQISKEFEGACFMANVREESEKGVGLSNLQKKLLSQLLQEKIEIGGPNIPQHTKDRLRHMKVFIVLDDVNKFRQLEQLAGGINPFGPGSRIIITTRDKQVLDRYGVNHIYEVTAMNNDEALKHFCNFAFRQNHCPQEFTMLSQMVIDYAKGHPLALKVLGSSFRPKSRLSDWENALRNLRRISASDIYDVLKISYEELEWDVKDIFLDIACFFKGVMKIV</sequence>
<protein>
    <submittedName>
        <fullName evidence="1">Disease resistance protein (TIR-NBS-LRR class)</fullName>
    </submittedName>
</protein>
<name>A0ACC1YL35_MELAZ</name>
<gene>
    <name evidence="1" type="ORF">OWV82_007082</name>
</gene>
<accession>A0ACC1YL35</accession>
<comment type="caution">
    <text evidence="1">The sequence shown here is derived from an EMBL/GenBank/DDBJ whole genome shotgun (WGS) entry which is preliminary data.</text>
</comment>